<dbReference type="KEGG" id="dat:HRM2_23830"/>
<dbReference type="Pfam" id="PF02550">
    <property type="entry name" value="AcetylCoA_hydro"/>
    <property type="match status" value="1"/>
</dbReference>
<dbReference type="HOGENOM" id="CLU_2422093_0_0_7"/>
<feature type="domain" description="Acetyl-CoA hydrolase/transferase N-terminal" evidence="1">
    <location>
        <begin position="9"/>
        <end position="59"/>
    </location>
</feature>
<evidence type="ECO:0000313" key="2">
    <source>
        <dbReference type="EMBL" id="ACN15478.1"/>
    </source>
</evidence>
<accession>C0QFR0</accession>
<dbReference type="InterPro" id="IPR037171">
    <property type="entry name" value="NagB/RpiA_transferase-like"/>
</dbReference>
<name>C0QFR0_DESAH</name>
<sequence>MGHSSPIIEQYQRKLVSAEKAARIVKPGDWVDYGAFCAAPRTLDKALADRVDELENVNIRAVAFPGKAAVALAGRTNKKLIYNNWHFSSGC</sequence>
<keyword evidence="3" id="KW-1185">Reference proteome</keyword>
<dbReference type="Proteomes" id="UP000000442">
    <property type="component" value="Chromosome"/>
</dbReference>
<dbReference type="eggNOG" id="COG0427">
    <property type="taxonomic scope" value="Bacteria"/>
</dbReference>
<dbReference type="Gene3D" id="3.40.1080.10">
    <property type="entry name" value="Glutaconate Coenzyme A-transferase"/>
    <property type="match status" value="1"/>
</dbReference>
<dbReference type="SUPFAM" id="SSF100950">
    <property type="entry name" value="NagB/RpiA/CoA transferase-like"/>
    <property type="match status" value="1"/>
</dbReference>
<gene>
    <name evidence="2" type="ordered locus">HRM2_23830</name>
</gene>
<dbReference type="RefSeq" id="WP_015904246.1">
    <property type="nucleotide sequence ID" value="NC_012108.1"/>
</dbReference>
<dbReference type="InterPro" id="IPR003702">
    <property type="entry name" value="ActCoA_hydro_N"/>
</dbReference>
<dbReference type="OrthoDB" id="9801795at2"/>
<dbReference type="GO" id="GO:0008410">
    <property type="term" value="F:CoA-transferase activity"/>
    <property type="evidence" value="ECO:0007669"/>
    <property type="project" value="InterPro"/>
</dbReference>
<dbReference type="STRING" id="177437.HRM2_23830"/>
<evidence type="ECO:0000259" key="1">
    <source>
        <dbReference type="Pfam" id="PF02550"/>
    </source>
</evidence>
<evidence type="ECO:0000313" key="3">
    <source>
        <dbReference type="Proteomes" id="UP000000442"/>
    </source>
</evidence>
<keyword evidence="2" id="KW-0378">Hydrolase</keyword>
<reference evidence="2 3" key="1">
    <citation type="journal article" date="2009" name="Environ. Microbiol.">
        <title>Genome sequence of Desulfobacterium autotrophicum HRM2, a marine sulfate reducer oxidizing organic carbon completely to carbon dioxide.</title>
        <authorList>
            <person name="Strittmatter A.W."/>
            <person name="Liesegang H."/>
            <person name="Rabus R."/>
            <person name="Decker I."/>
            <person name="Amann J."/>
            <person name="Andres S."/>
            <person name="Henne A."/>
            <person name="Fricke W.F."/>
            <person name="Martinez-Arias R."/>
            <person name="Bartels D."/>
            <person name="Goesmann A."/>
            <person name="Krause L."/>
            <person name="Puehler A."/>
            <person name="Klenk H.P."/>
            <person name="Richter M."/>
            <person name="Schuler M."/>
            <person name="Gloeckner F.O."/>
            <person name="Meyerdierks A."/>
            <person name="Gottschalk G."/>
            <person name="Amann R."/>
        </authorList>
    </citation>
    <scope>NUCLEOTIDE SEQUENCE [LARGE SCALE GENOMIC DNA]</scope>
    <source>
        <strain evidence="3">ATCC 43914 / DSM 3382 / HRM2</strain>
    </source>
</reference>
<dbReference type="GO" id="GO:0016787">
    <property type="term" value="F:hydrolase activity"/>
    <property type="evidence" value="ECO:0007669"/>
    <property type="project" value="UniProtKB-KW"/>
</dbReference>
<protein>
    <submittedName>
        <fullName evidence="2">Acetyl-CoA hydrolase/transferase</fullName>
    </submittedName>
</protein>
<proteinExistence type="predicted"/>
<organism evidence="2 3">
    <name type="scientific">Desulforapulum autotrophicum (strain ATCC 43914 / DSM 3382 / VKM B-1955 / HRM2)</name>
    <name type="common">Desulfobacterium autotrophicum</name>
    <dbReference type="NCBI Taxonomy" id="177437"/>
    <lineage>
        <taxon>Bacteria</taxon>
        <taxon>Pseudomonadati</taxon>
        <taxon>Thermodesulfobacteriota</taxon>
        <taxon>Desulfobacteria</taxon>
        <taxon>Desulfobacterales</taxon>
        <taxon>Desulfobacteraceae</taxon>
        <taxon>Desulforapulum</taxon>
    </lineage>
</organism>
<dbReference type="AlphaFoldDB" id="C0QFR0"/>
<dbReference type="EMBL" id="CP001087">
    <property type="protein sequence ID" value="ACN15478.1"/>
    <property type="molecule type" value="Genomic_DNA"/>
</dbReference>